<dbReference type="PANTHER" id="PTHR42791">
    <property type="entry name" value="GNAT FAMILY ACETYLTRANSFERASE"/>
    <property type="match status" value="1"/>
</dbReference>
<protein>
    <recommendedName>
        <fullName evidence="1">N-acetyltransferase domain-containing protein</fullName>
    </recommendedName>
</protein>
<dbReference type="InterPro" id="IPR052523">
    <property type="entry name" value="Trichothecene_AcTrans"/>
</dbReference>
<feature type="domain" description="N-acetyltransferase" evidence="1">
    <location>
        <begin position="6"/>
        <end position="216"/>
    </location>
</feature>
<dbReference type="SUPFAM" id="SSF55729">
    <property type="entry name" value="Acyl-CoA N-acyltransferases (Nat)"/>
    <property type="match status" value="1"/>
</dbReference>
<dbReference type="InterPro" id="IPR016181">
    <property type="entry name" value="Acyl_CoA_acyltransferase"/>
</dbReference>
<dbReference type="EMBL" id="FJOG01000014">
    <property type="protein sequence ID" value="CZR59730.1"/>
    <property type="molecule type" value="Genomic_DNA"/>
</dbReference>
<dbReference type="PROSITE" id="PS51186">
    <property type="entry name" value="GNAT"/>
    <property type="match status" value="1"/>
</dbReference>
<dbReference type="AlphaFoldDB" id="A0A1L7X3X8"/>
<accession>A0A1L7X3X8</accession>
<evidence type="ECO:0000259" key="1">
    <source>
        <dbReference type="PROSITE" id="PS51186"/>
    </source>
</evidence>
<dbReference type="GO" id="GO:0016747">
    <property type="term" value="F:acyltransferase activity, transferring groups other than amino-acyl groups"/>
    <property type="evidence" value="ECO:0007669"/>
    <property type="project" value="InterPro"/>
</dbReference>
<sequence length="216" mass="23701">MSASALSISLAAEEDASAIASLTTVAFAACDAAYPLIWGSAQEGTHDMIAEKGLFTPVQKEGRITFKAVDDASGKIVGFVTWIMPKEKVVVSQAGLGQKGIGLPDLPGVNMELWGEKVAGPRQFHDRDVDESKDMHLSFFFVHPDYQRRGIGSKLLEWGKQKGDELGAKIWLTSTPQARVAYEKNGWKVVEKHEIDLGKYGGEGSYIRFWMLRSPV</sequence>
<dbReference type="Pfam" id="PF13673">
    <property type="entry name" value="Acetyltransf_10"/>
    <property type="match status" value="1"/>
</dbReference>
<dbReference type="CDD" id="cd04301">
    <property type="entry name" value="NAT_SF"/>
    <property type="match status" value="1"/>
</dbReference>
<evidence type="ECO:0000313" key="3">
    <source>
        <dbReference type="Proteomes" id="UP000184330"/>
    </source>
</evidence>
<dbReference type="PANTHER" id="PTHR42791:SF2">
    <property type="entry name" value="N-ACETYLTRANSFERASE DOMAIN-CONTAINING PROTEIN"/>
    <property type="match status" value="1"/>
</dbReference>
<dbReference type="Proteomes" id="UP000184330">
    <property type="component" value="Unassembled WGS sequence"/>
</dbReference>
<keyword evidence="3" id="KW-1185">Reference proteome</keyword>
<dbReference type="OrthoDB" id="410198at2759"/>
<gene>
    <name evidence="2" type="ORF">PAC_09624</name>
</gene>
<proteinExistence type="predicted"/>
<name>A0A1L7X3X8_9HELO</name>
<dbReference type="Gene3D" id="3.40.630.30">
    <property type="match status" value="1"/>
</dbReference>
<dbReference type="InterPro" id="IPR000182">
    <property type="entry name" value="GNAT_dom"/>
</dbReference>
<evidence type="ECO:0000313" key="2">
    <source>
        <dbReference type="EMBL" id="CZR59730.1"/>
    </source>
</evidence>
<organism evidence="2 3">
    <name type="scientific">Phialocephala subalpina</name>
    <dbReference type="NCBI Taxonomy" id="576137"/>
    <lineage>
        <taxon>Eukaryota</taxon>
        <taxon>Fungi</taxon>
        <taxon>Dikarya</taxon>
        <taxon>Ascomycota</taxon>
        <taxon>Pezizomycotina</taxon>
        <taxon>Leotiomycetes</taxon>
        <taxon>Helotiales</taxon>
        <taxon>Mollisiaceae</taxon>
        <taxon>Phialocephala</taxon>
        <taxon>Phialocephala fortinii species complex</taxon>
    </lineage>
</organism>
<reference evidence="2 3" key="1">
    <citation type="submission" date="2016-03" db="EMBL/GenBank/DDBJ databases">
        <authorList>
            <person name="Ploux O."/>
        </authorList>
    </citation>
    <scope>NUCLEOTIDE SEQUENCE [LARGE SCALE GENOMIC DNA]</scope>
    <source>
        <strain evidence="2 3">UAMH 11012</strain>
    </source>
</reference>